<reference evidence="1" key="1">
    <citation type="submission" date="2018-02" db="EMBL/GenBank/DDBJ databases">
        <title>Rhizophora mucronata_Transcriptome.</title>
        <authorList>
            <person name="Meera S.P."/>
            <person name="Sreeshan A."/>
            <person name="Augustine A."/>
        </authorList>
    </citation>
    <scope>NUCLEOTIDE SEQUENCE</scope>
    <source>
        <tissue evidence="1">Leaf</tissue>
    </source>
</reference>
<accession>A0A2P2P9Z1</accession>
<sequence>METPSVQHLTTWQNDMEKT</sequence>
<dbReference type="EMBL" id="GGEC01071106">
    <property type="protein sequence ID" value="MBX51590.1"/>
    <property type="molecule type" value="Transcribed_RNA"/>
</dbReference>
<evidence type="ECO:0000313" key="1">
    <source>
        <dbReference type="EMBL" id="MBX51590.1"/>
    </source>
</evidence>
<dbReference type="AlphaFoldDB" id="A0A2P2P9Z1"/>
<proteinExistence type="predicted"/>
<protein>
    <submittedName>
        <fullName evidence="1">Uncharacterized protein</fullName>
    </submittedName>
</protein>
<organism evidence="1">
    <name type="scientific">Rhizophora mucronata</name>
    <name type="common">Asiatic mangrove</name>
    <dbReference type="NCBI Taxonomy" id="61149"/>
    <lineage>
        <taxon>Eukaryota</taxon>
        <taxon>Viridiplantae</taxon>
        <taxon>Streptophyta</taxon>
        <taxon>Embryophyta</taxon>
        <taxon>Tracheophyta</taxon>
        <taxon>Spermatophyta</taxon>
        <taxon>Magnoliopsida</taxon>
        <taxon>eudicotyledons</taxon>
        <taxon>Gunneridae</taxon>
        <taxon>Pentapetalae</taxon>
        <taxon>rosids</taxon>
        <taxon>fabids</taxon>
        <taxon>Malpighiales</taxon>
        <taxon>Rhizophoraceae</taxon>
        <taxon>Rhizophora</taxon>
    </lineage>
</organism>
<name>A0A2P2P9Z1_RHIMU</name>